<evidence type="ECO:0000313" key="2">
    <source>
        <dbReference type="EMBL" id="QRC90149.1"/>
    </source>
</evidence>
<evidence type="ECO:0000256" key="1">
    <source>
        <dbReference type="SAM" id="MobiDB-lite"/>
    </source>
</evidence>
<evidence type="ECO:0000313" key="3">
    <source>
        <dbReference type="Proteomes" id="UP000663193"/>
    </source>
</evidence>
<protein>
    <submittedName>
        <fullName evidence="2">Uncharacterized protein</fullName>
    </submittedName>
</protein>
<dbReference type="VEuPathDB" id="FungiDB:JI435_095530"/>
<organism evidence="2 3">
    <name type="scientific">Phaeosphaeria nodorum (strain SN15 / ATCC MYA-4574 / FGSC 10173)</name>
    <name type="common">Glume blotch fungus</name>
    <name type="synonym">Parastagonospora nodorum</name>
    <dbReference type="NCBI Taxonomy" id="321614"/>
    <lineage>
        <taxon>Eukaryota</taxon>
        <taxon>Fungi</taxon>
        <taxon>Dikarya</taxon>
        <taxon>Ascomycota</taxon>
        <taxon>Pezizomycotina</taxon>
        <taxon>Dothideomycetes</taxon>
        <taxon>Pleosporomycetidae</taxon>
        <taxon>Pleosporales</taxon>
        <taxon>Pleosporineae</taxon>
        <taxon>Phaeosphaeriaceae</taxon>
        <taxon>Parastagonospora</taxon>
    </lineage>
</organism>
<gene>
    <name evidence="2" type="ORF">JI435_095530</name>
</gene>
<proteinExistence type="predicted"/>
<keyword evidence="3" id="KW-1185">Reference proteome</keyword>
<dbReference type="RefSeq" id="XP_001799843.1">
    <property type="nucleotide sequence ID" value="XM_001799791.1"/>
</dbReference>
<feature type="region of interest" description="Disordered" evidence="1">
    <location>
        <begin position="252"/>
        <end position="395"/>
    </location>
</feature>
<dbReference type="OMA" id="WDRFDYF"/>
<sequence>MSDYGGCDGGEYEDYAWFYVEEEYIVADDLAEHQVPSPPPSDYVDDDMRDDWDRYEYFNDLDYASDCYEDGIFQSHDAKDSKIGQKRKRATKSSRSKKKLKTSESPDPIKPFVKAHSPIVWRSQRDRVQKPRVLTQPTETFALFGDWRERFGDTSPWDRPSQPAKSPAPLGDGVSEAALSATSEPLDEDALAEDEDMEEDGDMEIGQEALMAALQNQLAAAGGPLSGMDPQQLLQFALRMAAGKDAGDDIAGEMADAMLGGEGEEDDEAKEEQLLSWVAQQRNANKDAAATEPESPEASRDSNRPPTPPLSQANRSVKDADTKEEEGGARSKTWTAQETKPVASNKRKAEDEEEASGSSRTTKRRVTRSFNAPTAASRAKAAPATTQTRNTRSKK</sequence>
<feature type="compositionally biased region" description="Basic and acidic residues" evidence="1">
    <location>
        <begin position="316"/>
        <end position="329"/>
    </location>
</feature>
<feature type="compositionally biased region" description="Basic residues" evidence="1">
    <location>
        <begin position="84"/>
        <end position="100"/>
    </location>
</feature>
<name>A0A7U2HTW5_PHANO</name>
<dbReference type="EMBL" id="CP069023">
    <property type="protein sequence ID" value="QRC90149.1"/>
    <property type="molecule type" value="Genomic_DNA"/>
</dbReference>
<feature type="compositionally biased region" description="Low complexity" evidence="1">
    <location>
        <begin position="368"/>
        <end position="386"/>
    </location>
</feature>
<dbReference type="Proteomes" id="UP000663193">
    <property type="component" value="Chromosome 1"/>
</dbReference>
<feature type="compositionally biased region" description="Acidic residues" evidence="1">
    <location>
        <begin position="185"/>
        <end position="203"/>
    </location>
</feature>
<accession>A0A7U2HTW5</accession>
<dbReference type="OrthoDB" id="3933088at2759"/>
<feature type="region of interest" description="Disordered" evidence="1">
    <location>
        <begin position="78"/>
        <end position="112"/>
    </location>
</feature>
<feature type="region of interest" description="Disordered" evidence="1">
    <location>
        <begin position="152"/>
        <end position="203"/>
    </location>
</feature>
<dbReference type="KEGG" id="pno:SNOG_09553"/>
<reference evidence="3" key="1">
    <citation type="journal article" date="2021" name="BMC Genomics">
        <title>Chromosome-level genome assembly and manually-curated proteome of model necrotroph Parastagonospora nodorum Sn15 reveals a genome-wide trove of candidate effector homologs, and redundancy of virulence-related functions within an accessory chromosome.</title>
        <authorList>
            <person name="Bertazzoni S."/>
            <person name="Jones D.A.B."/>
            <person name="Phan H.T."/>
            <person name="Tan K.-C."/>
            <person name="Hane J.K."/>
        </authorList>
    </citation>
    <scope>NUCLEOTIDE SEQUENCE [LARGE SCALE GENOMIC DNA]</scope>
    <source>
        <strain evidence="3">SN15 / ATCC MYA-4574 / FGSC 10173)</strain>
    </source>
</reference>
<dbReference type="AlphaFoldDB" id="A0A7U2HTW5"/>